<dbReference type="AlphaFoldDB" id="A0A101XQQ9"/>
<dbReference type="Proteomes" id="UP000053557">
    <property type="component" value="Unassembled WGS sequence"/>
</dbReference>
<reference evidence="7 8" key="1">
    <citation type="submission" date="2015-12" db="EMBL/GenBank/DDBJ databases">
        <title>Draft genome sequence of Acidibacillus ferrooxidans ITV001, isolated from a chalcopyrite acid mine drainage site in Brazil.</title>
        <authorList>
            <person name="Dall'Agnol H."/>
            <person name="Nancucheo I."/>
            <person name="Johnson B."/>
            <person name="Oliveira R."/>
            <person name="Leite L."/>
            <person name="Pylro V."/>
            <person name="Nunes G.L."/>
            <person name="Tzotzos G."/>
            <person name="Fernandes G.R."/>
            <person name="Dutra J."/>
            <person name="Orellana S.C."/>
            <person name="Oliveira G."/>
        </authorList>
    </citation>
    <scope>NUCLEOTIDE SEQUENCE [LARGE SCALE GENOMIC DNA]</scope>
    <source>
        <strain evidence="8">ITV01</strain>
    </source>
</reference>
<evidence type="ECO:0000256" key="1">
    <source>
        <dbReference type="ARBA" id="ARBA00004370"/>
    </source>
</evidence>
<sequence length="160" mass="17767">MHTTSRSIYSLATALSLGAMVFFSLIVTEAIFANLTLQSAGTVLAHLFPSFYRFTGISSLIASVCTLFMPWPSHRHISRRIFIGSAWLSTLFLGFSDIVLLPAMNAARMKIPSFTGPITPLLKQFFFYHGISMGLIILTMILTLLGLLLFTLRGIETRFL</sequence>
<dbReference type="InterPro" id="IPR025423">
    <property type="entry name" value="TMEM205-like"/>
</dbReference>
<organism evidence="7 8">
    <name type="scientific">Ferroacidibacillus organovorans</name>
    <dbReference type="NCBI Taxonomy" id="1765683"/>
    <lineage>
        <taxon>Bacteria</taxon>
        <taxon>Bacillati</taxon>
        <taxon>Bacillota</taxon>
        <taxon>Bacilli</taxon>
        <taxon>Bacillales</taxon>
        <taxon>Alicyclobacillaceae</taxon>
        <taxon>Ferroacidibacillus</taxon>
    </lineage>
</organism>
<comment type="caution">
    <text evidence="7">The sequence shown here is derived from an EMBL/GenBank/DDBJ whole genome shotgun (WGS) entry which is preliminary data.</text>
</comment>
<proteinExistence type="predicted"/>
<keyword evidence="2 5" id="KW-0812">Transmembrane</keyword>
<protein>
    <recommendedName>
        <fullName evidence="6">TMEM205-like domain-containing protein</fullName>
    </recommendedName>
</protein>
<evidence type="ECO:0000313" key="8">
    <source>
        <dbReference type="Proteomes" id="UP000053557"/>
    </source>
</evidence>
<feature type="transmembrane region" description="Helical" evidence="5">
    <location>
        <begin position="81"/>
        <end position="105"/>
    </location>
</feature>
<evidence type="ECO:0000256" key="5">
    <source>
        <dbReference type="SAM" id="Phobius"/>
    </source>
</evidence>
<feature type="transmembrane region" description="Helical" evidence="5">
    <location>
        <begin position="125"/>
        <end position="150"/>
    </location>
</feature>
<evidence type="ECO:0000256" key="4">
    <source>
        <dbReference type="ARBA" id="ARBA00023136"/>
    </source>
</evidence>
<feature type="transmembrane region" description="Helical" evidence="5">
    <location>
        <begin position="7"/>
        <end position="31"/>
    </location>
</feature>
<comment type="subcellular location">
    <subcellularLocation>
        <location evidence="1">Membrane</location>
    </subcellularLocation>
</comment>
<evidence type="ECO:0000256" key="2">
    <source>
        <dbReference type="ARBA" id="ARBA00022692"/>
    </source>
</evidence>
<keyword evidence="4 5" id="KW-0472">Membrane</keyword>
<evidence type="ECO:0000256" key="3">
    <source>
        <dbReference type="ARBA" id="ARBA00022989"/>
    </source>
</evidence>
<name>A0A101XQQ9_9BACL</name>
<feature type="domain" description="TMEM205-like" evidence="6">
    <location>
        <begin position="11"/>
        <end position="109"/>
    </location>
</feature>
<keyword evidence="3 5" id="KW-1133">Transmembrane helix</keyword>
<dbReference type="OrthoDB" id="2991002at2"/>
<evidence type="ECO:0000313" key="7">
    <source>
        <dbReference type="EMBL" id="KUO95771.1"/>
    </source>
</evidence>
<gene>
    <name evidence="7" type="ORF">ATW55_05435</name>
</gene>
<dbReference type="EMBL" id="LPVJ01000037">
    <property type="protein sequence ID" value="KUO95771.1"/>
    <property type="molecule type" value="Genomic_DNA"/>
</dbReference>
<accession>A0A101XQQ9</accession>
<dbReference type="GO" id="GO:0016020">
    <property type="term" value="C:membrane"/>
    <property type="evidence" value="ECO:0007669"/>
    <property type="project" value="UniProtKB-SubCell"/>
</dbReference>
<evidence type="ECO:0000259" key="6">
    <source>
        <dbReference type="Pfam" id="PF13664"/>
    </source>
</evidence>
<keyword evidence="8" id="KW-1185">Reference proteome</keyword>
<dbReference type="RefSeq" id="WP_067716260.1">
    <property type="nucleotide sequence ID" value="NZ_LPVJ01000037.1"/>
</dbReference>
<dbReference type="Pfam" id="PF13664">
    <property type="entry name" value="DUF4149"/>
    <property type="match status" value="1"/>
</dbReference>
<feature type="transmembrane region" description="Helical" evidence="5">
    <location>
        <begin position="51"/>
        <end position="69"/>
    </location>
</feature>